<evidence type="ECO:0000313" key="1">
    <source>
        <dbReference type="EMBL" id="KAB2573497.1"/>
    </source>
</evidence>
<proteinExistence type="predicted"/>
<sequence length="232" mass="24861">MAEPTEKPVVMLLSLKGEPHFDTMYSNLLAHLSTNARIKASNSASATLDHLAANQPAAILITDAALVGGAAPRSDAFASVLEKLNGYVRAGGTAVFCCHFASYAPPVDGALDGFFADAFGLPWRRGSYYRTTFALNAAAARHVGQAQQRRRRLAAAYSQKAVHLRDVESAQAVYLPTAESKLESLVFTAESIEDREQTPVAWARVGEGWVGYVGDVNAEEESDEVILAMCGL</sequence>
<keyword evidence="2" id="KW-1185">Reference proteome</keyword>
<reference evidence="1 2" key="1">
    <citation type="journal article" date="2019" name="Sci. Rep.">
        <title>A multi-omics analysis of the grapevine pathogen Lasiodiplodia theobromae reveals that temperature affects the expression of virulence- and pathogenicity-related genes.</title>
        <authorList>
            <person name="Felix C."/>
            <person name="Meneses R."/>
            <person name="Goncalves M.F.M."/>
            <person name="Tilleman L."/>
            <person name="Duarte A.S."/>
            <person name="Jorrin-Novo J.V."/>
            <person name="Van de Peer Y."/>
            <person name="Deforce D."/>
            <person name="Van Nieuwerburgh F."/>
            <person name="Esteves A.C."/>
            <person name="Alves A."/>
        </authorList>
    </citation>
    <scope>NUCLEOTIDE SEQUENCE [LARGE SCALE GENOMIC DNA]</scope>
    <source>
        <strain evidence="1 2">LA-SOL3</strain>
    </source>
</reference>
<dbReference type="OrthoDB" id="167809at2759"/>
<dbReference type="EMBL" id="VCHE01000057">
    <property type="protein sequence ID" value="KAB2573497.1"/>
    <property type="molecule type" value="Genomic_DNA"/>
</dbReference>
<gene>
    <name evidence="1" type="ORF">DBV05_g7812</name>
</gene>
<comment type="caution">
    <text evidence="1">The sequence shown here is derived from an EMBL/GenBank/DDBJ whole genome shotgun (WGS) entry which is preliminary data.</text>
</comment>
<evidence type="ECO:0008006" key="3">
    <source>
        <dbReference type="Google" id="ProtNLM"/>
    </source>
</evidence>
<dbReference type="Proteomes" id="UP000325902">
    <property type="component" value="Unassembled WGS sequence"/>
</dbReference>
<dbReference type="AlphaFoldDB" id="A0A5N5D799"/>
<evidence type="ECO:0000313" key="2">
    <source>
        <dbReference type="Proteomes" id="UP000325902"/>
    </source>
</evidence>
<accession>A0A5N5D799</accession>
<name>A0A5N5D799_9PEZI</name>
<protein>
    <recommendedName>
        <fullName evidence="3">ThuA-like domain-containing protein</fullName>
    </recommendedName>
</protein>
<organism evidence="1 2">
    <name type="scientific">Lasiodiplodia theobromae</name>
    <dbReference type="NCBI Taxonomy" id="45133"/>
    <lineage>
        <taxon>Eukaryota</taxon>
        <taxon>Fungi</taxon>
        <taxon>Dikarya</taxon>
        <taxon>Ascomycota</taxon>
        <taxon>Pezizomycotina</taxon>
        <taxon>Dothideomycetes</taxon>
        <taxon>Dothideomycetes incertae sedis</taxon>
        <taxon>Botryosphaeriales</taxon>
        <taxon>Botryosphaeriaceae</taxon>
        <taxon>Lasiodiplodia</taxon>
    </lineage>
</organism>